<name>A0A7C4TCT0_UNCW3</name>
<proteinExistence type="predicted"/>
<dbReference type="InterPro" id="IPR026444">
    <property type="entry name" value="Secre_tail"/>
</dbReference>
<gene>
    <name evidence="2" type="ORF">ENV60_06490</name>
</gene>
<organism evidence="2">
    <name type="scientific">candidate division WOR-3 bacterium</name>
    <dbReference type="NCBI Taxonomy" id="2052148"/>
    <lineage>
        <taxon>Bacteria</taxon>
        <taxon>Bacteria division WOR-3</taxon>
    </lineage>
</organism>
<comment type="caution">
    <text evidence="2">The sequence shown here is derived from an EMBL/GenBank/DDBJ whole genome shotgun (WGS) entry which is preliminary data.</text>
</comment>
<dbReference type="Gene3D" id="2.60.40.4070">
    <property type="match status" value="1"/>
</dbReference>
<feature type="domain" description="Secretion system C-terminal sorting" evidence="1">
    <location>
        <begin position="447"/>
        <end position="528"/>
    </location>
</feature>
<dbReference type="Gene3D" id="2.120.10.10">
    <property type="match status" value="2"/>
</dbReference>
<dbReference type="EMBL" id="DTGZ01000121">
    <property type="protein sequence ID" value="HGV97926.1"/>
    <property type="molecule type" value="Genomic_DNA"/>
</dbReference>
<reference evidence="2" key="1">
    <citation type="journal article" date="2020" name="mSystems">
        <title>Genome- and Community-Level Interaction Insights into Carbon Utilization and Element Cycling Functions of Hydrothermarchaeota in Hydrothermal Sediment.</title>
        <authorList>
            <person name="Zhou Z."/>
            <person name="Liu Y."/>
            <person name="Xu W."/>
            <person name="Pan J."/>
            <person name="Luo Z.H."/>
            <person name="Li M."/>
        </authorList>
    </citation>
    <scope>NUCLEOTIDE SEQUENCE [LARGE SCALE GENOMIC DNA]</scope>
    <source>
        <strain evidence="2">SpSt-774</strain>
    </source>
</reference>
<dbReference type="InterPro" id="IPR036278">
    <property type="entry name" value="Sialidase_sf"/>
</dbReference>
<dbReference type="SUPFAM" id="SSF50939">
    <property type="entry name" value="Sialidases"/>
    <property type="match status" value="1"/>
</dbReference>
<dbReference type="AlphaFoldDB" id="A0A7C4TCT0"/>
<protein>
    <submittedName>
        <fullName evidence="2">T9SS type A sorting domain-containing protein</fullName>
    </submittedName>
</protein>
<sequence>MNGEHRTEANSPLFSSAFTIRRRCVMVIMLFLLSQWGDIIRLTTANGLSYVSNQNARSVAAANDTVWVVWSDNRNGRWQIYYKLSTNGGSGWSADAMVADSGFCPTVVIPYPIGTQSIWGSVLAYCAFMTTKYGNWEIMTSFYSKSYAQWITARFTTESHNSIYPSIAADSSYILLLWMDDRTGNWEIRFRRSTDYGTTWSADSALTINSGHSWFPQAALNRQKFYVVWQDNRTGNFEIYFKKSTNAGRNWSSDSQLTSTTSQSYWPTIAVKDNYIYVAYIEKGDELGRGYDDEIYFIRSTDEGNTWSSPINLSVGIENNFRTGDQYNSICPSIVANKNFVGLVRERAISIDNGGQQSWQIEFRRSSDYGQTWQATWTTLALCNNDDTLVWAPSLCADPVKDMAYVTWWKLVSATNAEVYIRKGTGVIGVDEWQYPAEQISDFNCALFPNPFTKELNIKFPDLVGQEYTIKIYDSSGRLIKEFCIDPNQNTKIQSLKWGELDNHGNSVPPGVYFILLKLREKCIWKKVCKLE</sequence>
<dbReference type="CDD" id="cd15482">
    <property type="entry name" value="Sialidase_non-viral"/>
    <property type="match status" value="1"/>
</dbReference>
<dbReference type="Pfam" id="PF18962">
    <property type="entry name" value="Por_Secre_tail"/>
    <property type="match status" value="1"/>
</dbReference>
<evidence type="ECO:0000259" key="1">
    <source>
        <dbReference type="Pfam" id="PF18962"/>
    </source>
</evidence>
<accession>A0A7C4TCT0</accession>
<evidence type="ECO:0000313" key="2">
    <source>
        <dbReference type="EMBL" id="HGV97926.1"/>
    </source>
</evidence>
<dbReference type="NCBIfam" id="TIGR04183">
    <property type="entry name" value="Por_Secre_tail"/>
    <property type="match status" value="1"/>
</dbReference>